<feature type="transmembrane region" description="Helical" evidence="1">
    <location>
        <begin position="162"/>
        <end position="186"/>
    </location>
</feature>
<feature type="transmembrane region" description="Helical" evidence="1">
    <location>
        <begin position="315"/>
        <end position="334"/>
    </location>
</feature>
<feature type="transmembrane region" description="Helical" evidence="1">
    <location>
        <begin position="288"/>
        <end position="309"/>
    </location>
</feature>
<gene>
    <name evidence="2" type="primary">secY</name>
</gene>
<geneLocation type="plastid" evidence="2"/>
<organism evidence="2">
    <name type="scientific">Nitzschia sp. IriIs04</name>
    <dbReference type="NCBI Taxonomy" id="1444690"/>
    <lineage>
        <taxon>Eukaryota</taxon>
        <taxon>Sar</taxon>
        <taxon>Stramenopiles</taxon>
        <taxon>Ochrophyta</taxon>
        <taxon>Bacillariophyta</taxon>
        <taxon>Bacillariophyceae</taxon>
        <taxon>Bacillariophycidae</taxon>
        <taxon>Bacillariales</taxon>
        <taxon>Bacillariaceae</taxon>
        <taxon>Nitzschia</taxon>
    </lineage>
</organism>
<dbReference type="GO" id="GO:0015031">
    <property type="term" value="P:protein transport"/>
    <property type="evidence" value="ECO:0007669"/>
    <property type="project" value="InterPro"/>
</dbReference>
<evidence type="ECO:0000256" key="1">
    <source>
        <dbReference type="SAM" id="Phobius"/>
    </source>
</evidence>
<proteinExistence type="predicted"/>
<dbReference type="GO" id="GO:0016020">
    <property type="term" value="C:membrane"/>
    <property type="evidence" value="ECO:0007669"/>
    <property type="project" value="InterPro"/>
</dbReference>
<dbReference type="RefSeq" id="YP_009193370.1">
    <property type="nucleotide sequence ID" value="NC_028737.1"/>
</dbReference>
<sequence length="354" mass="42831">MIKIIINIIKFFKKIFLVDFEIIKNFSLGLEAYLISYQIILLYSSILKDKNKNKNISNHCLKKKVYSLTLVFIIINSIFKYLFLKKLNYNITYFKLIYITICLILGTFLLIWLGNIINNFNFINGHLLLNSIEYIFKFIYNLNIILLKNESFKRFTIIKLVFFFQFIAFFINIFILTFFKKIYLITVNSSKKQTKNFYLSLDIKSKNFYLINFLINFMEIKLFFNFKKNYILLNFFSFYSLIVIINFFSITLNYNLKNIIINFQKNNINLLNINSILNYKIIYFSYHLYYLNLIISFLLAFLVFLPFYLEKFLNIVFFNKLNLIYLLQIANLFFEILKKIKINNTIQNKKYKTL</sequence>
<protein>
    <submittedName>
        <fullName evidence="2">Preprotein translocase subunit Y</fullName>
    </submittedName>
</protein>
<name>A0A0S3QPN3_9STRA</name>
<dbReference type="AlphaFoldDB" id="A0A0S3QPN3"/>
<dbReference type="InterPro" id="IPR023201">
    <property type="entry name" value="SecY_dom_sf"/>
</dbReference>
<dbReference type="PRINTS" id="PR00303">
    <property type="entry name" value="SECYTRNLCASE"/>
</dbReference>
<keyword evidence="2" id="KW-0934">Plastid</keyword>
<dbReference type="GeneID" id="26522675"/>
<accession>A0A0S3QPN3</accession>
<feature type="transmembrane region" description="Helical" evidence="1">
    <location>
        <begin position="230"/>
        <end position="256"/>
    </location>
</feature>
<dbReference type="EMBL" id="LC028895">
    <property type="protein sequence ID" value="BAT70295.1"/>
    <property type="molecule type" value="Genomic_DNA"/>
</dbReference>
<keyword evidence="1" id="KW-1133">Transmembrane helix</keyword>
<keyword evidence="1" id="KW-0472">Membrane</keyword>
<keyword evidence="1" id="KW-0812">Transmembrane</keyword>
<feature type="transmembrane region" description="Helical" evidence="1">
    <location>
        <begin position="65"/>
        <end position="84"/>
    </location>
</feature>
<evidence type="ECO:0000313" key="2">
    <source>
        <dbReference type="EMBL" id="BAT70295.1"/>
    </source>
</evidence>
<feature type="transmembrane region" description="Helical" evidence="1">
    <location>
        <begin position="26"/>
        <end position="44"/>
    </location>
</feature>
<dbReference type="SUPFAM" id="SSF103491">
    <property type="entry name" value="Preprotein translocase SecY subunit"/>
    <property type="match status" value="1"/>
</dbReference>
<feature type="transmembrane region" description="Helical" evidence="1">
    <location>
        <begin position="96"/>
        <end position="115"/>
    </location>
</feature>
<reference evidence="2" key="1">
    <citation type="submission" date="2015-02" db="EMBL/GenBank/DDBJ databases">
        <title>A plastid genome of a nonphotosynthetic diatom.</title>
        <authorList>
            <person name="Kamikawa R."/>
            <person name="Inagaki Y."/>
        </authorList>
    </citation>
    <scope>NUCLEOTIDE SEQUENCE</scope>
    <source>
        <strain evidence="2">IriIs04</strain>
    </source>
</reference>
<feature type="transmembrane region" description="Helical" evidence="1">
    <location>
        <begin position="127"/>
        <end position="147"/>
    </location>
</feature>
<dbReference type="Gene3D" id="1.10.3370.10">
    <property type="entry name" value="SecY subunit domain"/>
    <property type="match status" value="1"/>
</dbReference>